<dbReference type="InterPro" id="IPR036928">
    <property type="entry name" value="AS_sf"/>
</dbReference>
<dbReference type="HOGENOM" id="CLU_009600_0_4_11"/>
<feature type="domain" description="Amidase" evidence="2">
    <location>
        <begin position="38"/>
        <end position="455"/>
    </location>
</feature>
<dbReference type="PROSITE" id="PS00571">
    <property type="entry name" value="AMIDASES"/>
    <property type="match status" value="1"/>
</dbReference>
<dbReference type="AlphaFoldDB" id="E2SAZ6"/>
<organism evidence="3 4">
    <name type="scientific">Aeromicrobium marinum DSM 15272</name>
    <dbReference type="NCBI Taxonomy" id="585531"/>
    <lineage>
        <taxon>Bacteria</taxon>
        <taxon>Bacillati</taxon>
        <taxon>Actinomycetota</taxon>
        <taxon>Actinomycetes</taxon>
        <taxon>Propionibacteriales</taxon>
        <taxon>Nocardioidaceae</taxon>
        <taxon>Aeromicrobium</taxon>
    </lineage>
</organism>
<reference evidence="3" key="1">
    <citation type="submission" date="2010-08" db="EMBL/GenBank/DDBJ databases">
        <authorList>
            <person name="Muzny D."/>
            <person name="Qin X."/>
            <person name="Buhay C."/>
            <person name="Dugan-Rocha S."/>
            <person name="Ding Y."/>
            <person name="Chen G."/>
            <person name="Hawes A."/>
            <person name="Holder M."/>
            <person name="Jhangiani S."/>
            <person name="Johnson A."/>
            <person name="Khan Z."/>
            <person name="Li Z."/>
            <person name="Liu W."/>
            <person name="Liu X."/>
            <person name="Perez L."/>
            <person name="Shen H."/>
            <person name="Wang Q."/>
            <person name="Watt J."/>
            <person name="Xi L."/>
            <person name="Xin Y."/>
            <person name="Zhou J."/>
            <person name="Deng J."/>
            <person name="Jiang H."/>
            <person name="Liu Y."/>
            <person name="Qu J."/>
            <person name="Song X.-Z."/>
            <person name="Zhang L."/>
            <person name="Villasana D."/>
            <person name="Johnson A."/>
            <person name="Liu J."/>
            <person name="Liyanage D."/>
            <person name="Lorensuhewa L."/>
            <person name="Robinson T."/>
            <person name="Song A."/>
            <person name="Song B.-B."/>
            <person name="Dinh H."/>
            <person name="Thornton R."/>
            <person name="Coyle M."/>
            <person name="Francisco L."/>
            <person name="Jackson L."/>
            <person name="Javaid M."/>
            <person name="Korchina V."/>
            <person name="Kovar C."/>
            <person name="Mata R."/>
            <person name="Mathew T."/>
            <person name="Ngo R."/>
            <person name="Nguyen L."/>
            <person name="Nguyen N."/>
            <person name="Okwuonu G."/>
            <person name="Ongeri F."/>
            <person name="Pham C."/>
            <person name="Simmons D."/>
            <person name="Wilczek-Boney K."/>
            <person name="Hale W."/>
            <person name="Jakkamsetti A."/>
            <person name="Pham P."/>
            <person name="Ruth R."/>
            <person name="San Lucas F."/>
            <person name="Warren J."/>
            <person name="Zhang J."/>
            <person name="Zhao Z."/>
            <person name="Zhou C."/>
            <person name="Zhu D."/>
            <person name="Lee S."/>
            <person name="Bess C."/>
            <person name="Blankenburg K."/>
            <person name="Forbes L."/>
            <person name="Fu Q."/>
            <person name="Gubbala S."/>
            <person name="Hirani K."/>
            <person name="Jayaseelan J.C."/>
            <person name="Lara F."/>
            <person name="Munidasa M."/>
            <person name="Palculict T."/>
            <person name="Patil S."/>
            <person name="Pu L.-L."/>
            <person name="Saada N."/>
            <person name="Tang L."/>
            <person name="Weissenberger G."/>
            <person name="Zhu Y."/>
            <person name="Hemphill L."/>
            <person name="Shang Y."/>
            <person name="Youmans B."/>
            <person name="Ayvaz T."/>
            <person name="Ross M."/>
            <person name="Santibanez J."/>
            <person name="Aqrawi P."/>
            <person name="Gross S."/>
            <person name="Joshi V."/>
            <person name="Fowler G."/>
            <person name="Nazareth L."/>
            <person name="Reid J."/>
            <person name="Worley K."/>
            <person name="Petrosino J."/>
            <person name="Highlander S."/>
            <person name="Gibbs R."/>
        </authorList>
    </citation>
    <scope>NUCLEOTIDE SEQUENCE [LARGE SCALE GENOMIC DNA]</scope>
    <source>
        <strain evidence="3">DSM 15272</strain>
    </source>
</reference>
<dbReference type="Proteomes" id="UP000003111">
    <property type="component" value="Unassembled WGS sequence"/>
</dbReference>
<evidence type="ECO:0000313" key="4">
    <source>
        <dbReference type="Proteomes" id="UP000003111"/>
    </source>
</evidence>
<dbReference type="RefSeq" id="WP_007078226.1">
    <property type="nucleotide sequence ID" value="NZ_CM001024.1"/>
</dbReference>
<dbReference type="STRING" id="585531.HMPREF0063_11205"/>
<name>E2SAZ6_9ACTN</name>
<dbReference type="PANTHER" id="PTHR11895:SF7">
    <property type="entry name" value="GLUTAMYL-TRNA(GLN) AMIDOTRANSFERASE SUBUNIT A, MITOCHONDRIAL"/>
    <property type="match status" value="1"/>
</dbReference>
<keyword evidence="4" id="KW-1185">Reference proteome</keyword>
<evidence type="ECO:0000259" key="2">
    <source>
        <dbReference type="Pfam" id="PF01425"/>
    </source>
</evidence>
<dbReference type="GO" id="GO:0003824">
    <property type="term" value="F:catalytic activity"/>
    <property type="evidence" value="ECO:0007669"/>
    <property type="project" value="InterPro"/>
</dbReference>
<accession>E2SAZ6</accession>
<protein>
    <submittedName>
        <fullName evidence="3">Amidase</fullName>
    </submittedName>
</protein>
<dbReference type="SUPFAM" id="SSF75304">
    <property type="entry name" value="Amidase signature (AS) enzymes"/>
    <property type="match status" value="1"/>
</dbReference>
<dbReference type="InterPro" id="IPR020556">
    <property type="entry name" value="Amidase_CS"/>
</dbReference>
<dbReference type="EMBL" id="ACLF03000004">
    <property type="protein sequence ID" value="EFQ83542.1"/>
    <property type="molecule type" value="Genomic_DNA"/>
</dbReference>
<dbReference type="Pfam" id="PF01425">
    <property type="entry name" value="Amidase"/>
    <property type="match status" value="1"/>
</dbReference>
<dbReference type="InterPro" id="IPR023631">
    <property type="entry name" value="Amidase_dom"/>
</dbReference>
<comment type="caution">
    <text evidence="3">The sequence shown here is derived from an EMBL/GenBank/DDBJ whole genome shotgun (WGS) entry which is preliminary data.</text>
</comment>
<dbReference type="eggNOG" id="COG0154">
    <property type="taxonomic scope" value="Bacteria"/>
</dbReference>
<comment type="similarity">
    <text evidence="1">Belongs to the amidase family.</text>
</comment>
<evidence type="ECO:0000256" key="1">
    <source>
        <dbReference type="ARBA" id="ARBA00009199"/>
    </source>
</evidence>
<dbReference type="OrthoDB" id="9811471at2"/>
<proteinExistence type="inferred from homology"/>
<dbReference type="NCBIfam" id="NF005899">
    <property type="entry name" value="PRK07869.1"/>
    <property type="match status" value="1"/>
</dbReference>
<dbReference type="InterPro" id="IPR000120">
    <property type="entry name" value="Amidase"/>
</dbReference>
<dbReference type="Gene3D" id="3.90.1300.10">
    <property type="entry name" value="Amidase signature (AS) domain"/>
    <property type="match status" value="1"/>
</dbReference>
<sequence>MKNTSDTRVHAFGDDAIGDLDAVGVADAIASGTITAVEATEAAIARAESVEPHLSGIVHRAFDAALAEAAAPAPGVFSGVPTFIKDNTAVAGMPTNHGTRAFVARPAPADEPFTRQYRSTGAVVLGKTTLPEFGFNASTEFEDGRPTRNPWHTDYSCGASSGGSAAMVASGVVPFAHANDGGGSIRIPAAACGLVGLKMTRGREEIGADAKGMPVNIVSNGIVSRSVRDSAAFAAAIEQYRPVARLPRIGHVTGPSTRRLRIGLILDSLTPEPTDDETRAAVLDVAELARGLGHRVVERPLPVGPEFVKHFSNYWALLGFSLHRFGPRLMDPSYDRSRNDALTKGLAREFSRRPWTLPGTIAGLRRSTQIYREAFRDVDVIMSPVLAHTTPLLGHLSPANGFDVLFPRLLQYVGFTPANNASGGPAISLPLAQTSTGLPLGIHVSADLGDERTLLELAFELEEARPFARIHP</sequence>
<gene>
    <name evidence="3" type="ORF">HMPREF0063_11205</name>
</gene>
<dbReference type="PANTHER" id="PTHR11895">
    <property type="entry name" value="TRANSAMIDASE"/>
    <property type="match status" value="1"/>
</dbReference>
<evidence type="ECO:0000313" key="3">
    <source>
        <dbReference type="EMBL" id="EFQ83542.1"/>
    </source>
</evidence>